<accession>A0A7U2ICM9</accession>
<evidence type="ECO:0008006" key="4">
    <source>
        <dbReference type="Google" id="ProtNLM"/>
    </source>
</evidence>
<keyword evidence="1" id="KW-0732">Signal</keyword>
<gene>
    <name evidence="2" type="ORF">JI435_447320</name>
</gene>
<evidence type="ECO:0000313" key="2">
    <source>
        <dbReference type="EMBL" id="QRD07343.1"/>
    </source>
</evidence>
<name>A0A7U2ICM9_PHANO</name>
<dbReference type="Proteomes" id="UP000663193">
    <property type="component" value="Chromosome 22"/>
</dbReference>
<reference evidence="3" key="1">
    <citation type="journal article" date="2021" name="BMC Genomics">
        <title>Chromosome-level genome assembly and manually-curated proteome of model necrotroph Parastagonospora nodorum Sn15 reveals a genome-wide trove of candidate effector homologs, and redundancy of virulence-related functions within an accessory chromosome.</title>
        <authorList>
            <person name="Bertazzoni S."/>
            <person name="Jones D.A.B."/>
            <person name="Phan H.T."/>
            <person name="Tan K.-C."/>
            <person name="Hane J.K."/>
        </authorList>
    </citation>
    <scope>NUCLEOTIDE SEQUENCE [LARGE SCALE GENOMIC DNA]</scope>
    <source>
        <strain evidence="3">SN15 / ATCC MYA-4574 / FGSC 10173)</strain>
    </source>
</reference>
<dbReference type="VEuPathDB" id="FungiDB:JI435_447320"/>
<evidence type="ECO:0000313" key="3">
    <source>
        <dbReference type="Proteomes" id="UP000663193"/>
    </source>
</evidence>
<keyword evidence="3" id="KW-1185">Reference proteome</keyword>
<proteinExistence type="predicted"/>
<protein>
    <recommendedName>
        <fullName evidence="4">WAP domain-containing protein</fullName>
    </recommendedName>
</protein>
<dbReference type="EMBL" id="CP069044">
    <property type="protein sequence ID" value="QRD07343.1"/>
    <property type="molecule type" value="Genomic_DNA"/>
</dbReference>
<organism evidence="2 3">
    <name type="scientific">Phaeosphaeria nodorum (strain SN15 / ATCC MYA-4574 / FGSC 10173)</name>
    <name type="common">Glume blotch fungus</name>
    <name type="synonym">Parastagonospora nodorum</name>
    <dbReference type="NCBI Taxonomy" id="321614"/>
    <lineage>
        <taxon>Eukaryota</taxon>
        <taxon>Fungi</taxon>
        <taxon>Dikarya</taxon>
        <taxon>Ascomycota</taxon>
        <taxon>Pezizomycotina</taxon>
        <taxon>Dothideomycetes</taxon>
        <taxon>Pleosporomycetidae</taxon>
        <taxon>Pleosporales</taxon>
        <taxon>Pleosporineae</taxon>
        <taxon>Phaeosphaeriaceae</taxon>
        <taxon>Parastagonospora</taxon>
    </lineage>
</organism>
<evidence type="ECO:0000256" key="1">
    <source>
        <dbReference type="SAM" id="SignalP"/>
    </source>
</evidence>
<feature type="signal peptide" evidence="1">
    <location>
        <begin position="1"/>
        <end position="19"/>
    </location>
</feature>
<feature type="chain" id="PRO_5030934995" description="WAP domain-containing protein" evidence="1">
    <location>
        <begin position="20"/>
        <end position="84"/>
    </location>
</feature>
<sequence length="84" mass="8724">MRLTLTLSLLVSSTIFSSAQVLTAPSSTSTTRPSPTYDPLCTPPAYACPSGLSCSGIPGCIMSNCPGQCRRRTSPTIETAPTTI</sequence>
<dbReference type="AlphaFoldDB" id="A0A7U2ICM9"/>